<dbReference type="AlphaFoldDB" id="Q2EXV2"/>
<comment type="pathway">
    <text evidence="1">Bacterial outer membrane biogenesis; LPS O-antigen biosynthesis.</text>
</comment>
<dbReference type="EMBL" id="DQ360502">
    <property type="protein sequence ID" value="ABD38630.1"/>
    <property type="molecule type" value="Genomic_DNA"/>
</dbReference>
<dbReference type="Pfam" id="PF01370">
    <property type="entry name" value="Epimerase"/>
    <property type="match status" value="1"/>
</dbReference>
<accession>Q2EXV2</accession>
<name>Q2EXV2_VIBVL</name>
<evidence type="ECO:0000256" key="1">
    <source>
        <dbReference type="ARBA" id="ARBA00005125"/>
    </source>
</evidence>
<dbReference type="SUPFAM" id="SSF51735">
    <property type="entry name" value="NAD(P)-binding Rossmann-fold domains"/>
    <property type="match status" value="1"/>
</dbReference>
<sequence>MNILLTGASGFIGSKLLEELPANNILSLGRDNPKGQPSEKFFKLEIDNDTDYSVALSGVGVVVHLAARVHVMNDEVSNPLEEYREVNTRGTVNLARQAASAGVKRFVFVSSIKVNGEGTSQDRPFTSADLHAPEDDYGLSKSEAEQQLFEIAKEAGMEVVVIRPTLVYGPGVKANFAALMNLVSKGVPLPFGCIKNNKRSLVSVGNLVDLIVTCIEHPKAANQVFLVSDDHDVSTSEMVRHMALALDKPTWQLPLPVWCYHLAGKLFNKSDVVDRLTGSLQVDITHTKETLGWMPPQSLQEGFNQTAEAFLQSKKNNGKV</sequence>
<dbReference type="Gene3D" id="3.40.50.720">
    <property type="entry name" value="NAD(P)-binding Rossmann-like Domain"/>
    <property type="match status" value="1"/>
</dbReference>
<evidence type="ECO:0000259" key="3">
    <source>
        <dbReference type="Pfam" id="PF01370"/>
    </source>
</evidence>
<reference evidence="4" key="1">
    <citation type="journal article" date="2001" name="Infect. Immun.">
        <title>Identification of a group 1-like capsular polysaccharide operon for Vibrio vulnificus.</title>
        <authorList>
            <person name="Wright A.C."/>
            <person name="Powell J.L."/>
            <person name="Kaper J.B."/>
            <person name="Morris J.G. Jr"/>
        </authorList>
    </citation>
    <scope>NUCLEOTIDE SEQUENCE</scope>
    <source>
        <strain evidence="4">MO6-24/O</strain>
    </source>
</reference>
<organism evidence="4">
    <name type="scientific">Vibrio vulnificus</name>
    <dbReference type="NCBI Taxonomy" id="672"/>
    <lineage>
        <taxon>Bacteria</taxon>
        <taxon>Pseudomonadati</taxon>
        <taxon>Pseudomonadota</taxon>
        <taxon>Gammaproteobacteria</taxon>
        <taxon>Vibrionales</taxon>
        <taxon>Vibrionaceae</taxon>
        <taxon>Vibrio</taxon>
    </lineage>
</organism>
<dbReference type="CDD" id="cd05232">
    <property type="entry name" value="UDP_G4E_4_SDR_e"/>
    <property type="match status" value="1"/>
</dbReference>
<proteinExistence type="inferred from homology"/>
<feature type="domain" description="NAD-dependent epimerase/dehydratase" evidence="3">
    <location>
        <begin position="3"/>
        <end position="222"/>
    </location>
</feature>
<reference evidence="4" key="2">
    <citation type="journal article" date="2006" name="J. Bacteriol.">
        <title>Genetic variation in the Vibrio vulnificus group 1 capsular polysaccharide operon.</title>
        <authorList>
            <person name="Chatzidaki-Livanis M."/>
            <person name="Jones M.K."/>
            <person name="Wright A.C."/>
        </authorList>
    </citation>
    <scope>NUCLEOTIDE SEQUENCE</scope>
    <source>
        <strain evidence="4">MO6-24/O</strain>
    </source>
</reference>
<evidence type="ECO:0000313" key="4">
    <source>
        <dbReference type="EMBL" id="ABD38630.1"/>
    </source>
</evidence>
<comment type="similarity">
    <text evidence="2">Belongs to the NAD(P)-dependent epimerase/dehydratase family.</text>
</comment>
<gene>
    <name evidence="4" type="primary">wbfT</name>
</gene>
<protein>
    <submittedName>
        <fullName evidence="4">Probable UDP-galactose 4-epimerase</fullName>
    </submittedName>
</protein>
<dbReference type="InterPro" id="IPR036291">
    <property type="entry name" value="NAD(P)-bd_dom_sf"/>
</dbReference>
<dbReference type="PANTHER" id="PTHR43000">
    <property type="entry name" value="DTDP-D-GLUCOSE 4,6-DEHYDRATASE-RELATED"/>
    <property type="match status" value="1"/>
</dbReference>
<evidence type="ECO:0000256" key="2">
    <source>
        <dbReference type="ARBA" id="ARBA00007637"/>
    </source>
</evidence>
<dbReference type="InterPro" id="IPR001509">
    <property type="entry name" value="Epimerase_deHydtase"/>
</dbReference>
<dbReference type="RefSeq" id="WP_013572513.1">
    <property type="nucleotide sequence ID" value="NZ_CP118438.1"/>
</dbReference>